<proteinExistence type="predicted"/>
<evidence type="ECO:0000313" key="2">
    <source>
        <dbReference type="EMBL" id="EPZ33958.1"/>
    </source>
</evidence>
<feature type="region of interest" description="Disordered" evidence="1">
    <location>
        <begin position="91"/>
        <end position="114"/>
    </location>
</feature>
<evidence type="ECO:0000313" key="3">
    <source>
        <dbReference type="Proteomes" id="UP000030755"/>
    </source>
</evidence>
<feature type="compositionally biased region" description="Basic and acidic residues" evidence="1">
    <location>
        <begin position="98"/>
        <end position="114"/>
    </location>
</feature>
<sequence length="265" mass="32123">MDDFIKPVPGYTTEYMRSFSWKFPRKKDEIRKNAELNNREQIIRTKLKNEECQTLLIEEVKTKPMFFDECIGTKDYDEEREEKYLNDRLLLSSRHHKETQSNETEKDKTDEMKERKERIREKLIEAQRKLQRTSIFLSPMEKIYAEKMIDKYLPNFTTEYMTEYSGLPINTIKHKEKKYLNKKCTRSLPKNENSQDKDDESVGAYENVPKTVFRKNSIEYPNILRNPIKKDYFHKEKRHYPNLQSLDHTAEIFRPTKYTEDFDDE</sequence>
<dbReference type="Proteomes" id="UP000030755">
    <property type="component" value="Unassembled WGS sequence"/>
</dbReference>
<dbReference type="EMBL" id="KE561021">
    <property type="protein sequence ID" value="EPZ33958.1"/>
    <property type="molecule type" value="Genomic_DNA"/>
</dbReference>
<accession>A0A075AUM2</accession>
<keyword evidence="3" id="KW-1185">Reference proteome</keyword>
<gene>
    <name evidence="2" type="ORF">O9G_003479</name>
</gene>
<name>A0A075AUM2_ROZAC</name>
<dbReference type="AlphaFoldDB" id="A0A075AUM2"/>
<reference evidence="2 3" key="1">
    <citation type="journal article" date="2013" name="Curr. Biol.">
        <title>Shared signatures of parasitism and phylogenomics unite Cryptomycota and microsporidia.</title>
        <authorList>
            <person name="James T.Y."/>
            <person name="Pelin A."/>
            <person name="Bonen L."/>
            <person name="Ahrendt S."/>
            <person name="Sain D."/>
            <person name="Corradi N."/>
            <person name="Stajich J.E."/>
        </authorList>
    </citation>
    <scope>NUCLEOTIDE SEQUENCE [LARGE SCALE GENOMIC DNA]</scope>
    <source>
        <strain evidence="2 3">CSF55</strain>
    </source>
</reference>
<evidence type="ECO:0000256" key="1">
    <source>
        <dbReference type="SAM" id="MobiDB-lite"/>
    </source>
</evidence>
<organism evidence="2 3">
    <name type="scientific">Rozella allomycis (strain CSF55)</name>
    <dbReference type="NCBI Taxonomy" id="988480"/>
    <lineage>
        <taxon>Eukaryota</taxon>
        <taxon>Fungi</taxon>
        <taxon>Fungi incertae sedis</taxon>
        <taxon>Cryptomycota</taxon>
        <taxon>Cryptomycota incertae sedis</taxon>
        <taxon>Rozella</taxon>
    </lineage>
</organism>
<feature type="region of interest" description="Disordered" evidence="1">
    <location>
        <begin position="184"/>
        <end position="203"/>
    </location>
</feature>
<dbReference type="HOGENOM" id="CLU_1050337_0_0_1"/>
<protein>
    <submittedName>
        <fullName evidence="2">Uncharacterized protein</fullName>
    </submittedName>
</protein>